<dbReference type="Proteomes" id="UP000789759">
    <property type="component" value="Unassembled WGS sequence"/>
</dbReference>
<dbReference type="AlphaFoldDB" id="A0A9N9KF09"/>
<sequence length="121" mass="13968">MNGSDICDNFFEETSHETSDNVSSVSSNSGATSTTFSDQSRITKKNKLNHPKFRWQYAKSSWVWKYFTLSKDKEYCICTVKITKLSNKQVKCGYKLIYDGGTENMSSHLQIKHNLHKKQNK</sequence>
<comment type="caution">
    <text evidence="2">The sequence shown here is derived from an EMBL/GenBank/DDBJ whole genome shotgun (WGS) entry which is preliminary data.</text>
</comment>
<feature type="compositionally biased region" description="Low complexity" evidence="1">
    <location>
        <begin position="20"/>
        <end position="35"/>
    </location>
</feature>
<dbReference type="OrthoDB" id="2425148at2759"/>
<evidence type="ECO:0000313" key="3">
    <source>
        <dbReference type="Proteomes" id="UP000789759"/>
    </source>
</evidence>
<dbReference type="EMBL" id="CAJVQA010055071">
    <property type="protein sequence ID" value="CAG8824946.1"/>
    <property type="molecule type" value="Genomic_DNA"/>
</dbReference>
<reference evidence="2" key="1">
    <citation type="submission" date="2021-06" db="EMBL/GenBank/DDBJ databases">
        <authorList>
            <person name="Kallberg Y."/>
            <person name="Tangrot J."/>
            <person name="Rosling A."/>
        </authorList>
    </citation>
    <scope>NUCLEOTIDE SEQUENCE</scope>
    <source>
        <strain evidence="2">FL966</strain>
    </source>
</reference>
<feature type="non-terminal residue" evidence="2">
    <location>
        <position position="121"/>
    </location>
</feature>
<protein>
    <submittedName>
        <fullName evidence="2">1654_t:CDS:1</fullName>
    </submittedName>
</protein>
<feature type="region of interest" description="Disordered" evidence="1">
    <location>
        <begin position="18"/>
        <end position="43"/>
    </location>
</feature>
<gene>
    <name evidence="2" type="ORF">CPELLU_LOCUS20048</name>
</gene>
<keyword evidence="3" id="KW-1185">Reference proteome</keyword>
<name>A0A9N9KF09_9GLOM</name>
<organism evidence="2 3">
    <name type="scientific">Cetraspora pellucida</name>
    <dbReference type="NCBI Taxonomy" id="1433469"/>
    <lineage>
        <taxon>Eukaryota</taxon>
        <taxon>Fungi</taxon>
        <taxon>Fungi incertae sedis</taxon>
        <taxon>Mucoromycota</taxon>
        <taxon>Glomeromycotina</taxon>
        <taxon>Glomeromycetes</taxon>
        <taxon>Diversisporales</taxon>
        <taxon>Gigasporaceae</taxon>
        <taxon>Cetraspora</taxon>
    </lineage>
</organism>
<evidence type="ECO:0000313" key="2">
    <source>
        <dbReference type="EMBL" id="CAG8824946.1"/>
    </source>
</evidence>
<accession>A0A9N9KF09</accession>
<proteinExistence type="predicted"/>
<evidence type="ECO:0000256" key="1">
    <source>
        <dbReference type="SAM" id="MobiDB-lite"/>
    </source>
</evidence>